<comment type="caution">
    <text evidence="3">The sequence shown here is derived from an EMBL/GenBank/DDBJ whole genome shotgun (WGS) entry which is preliminary data.</text>
</comment>
<dbReference type="Pfam" id="PF01556">
    <property type="entry name" value="DnaJ_C"/>
    <property type="match status" value="1"/>
</dbReference>
<dbReference type="InterPro" id="IPR002939">
    <property type="entry name" value="DnaJ_C"/>
</dbReference>
<organism evidence="3 4">
    <name type="scientific">Durusdinium trenchii</name>
    <dbReference type="NCBI Taxonomy" id="1381693"/>
    <lineage>
        <taxon>Eukaryota</taxon>
        <taxon>Sar</taxon>
        <taxon>Alveolata</taxon>
        <taxon>Dinophyceae</taxon>
        <taxon>Suessiales</taxon>
        <taxon>Symbiodiniaceae</taxon>
        <taxon>Durusdinium</taxon>
    </lineage>
</organism>
<evidence type="ECO:0000313" key="3">
    <source>
        <dbReference type="EMBL" id="CAK9113126.1"/>
    </source>
</evidence>
<dbReference type="PANTHER" id="PTHR43888">
    <property type="entry name" value="DNAJ-LIKE-2, ISOFORM A-RELATED"/>
    <property type="match status" value="1"/>
</dbReference>
<gene>
    <name evidence="3" type="ORF">CCMP2556_LOCUS52387</name>
</gene>
<feature type="region of interest" description="Disordered" evidence="1">
    <location>
        <begin position="59"/>
        <end position="89"/>
    </location>
</feature>
<dbReference type="InterPro" id="IPR044713">
    <property type="entry name" value="DNJA1/2-like"/>
</dbReference>
<proteinExistence type="predicted"/>
<evidence type="ECO:0000313" key="4">
    <source>
        <dbReference type="Proteomes" id="UP001642484"/>
    </source>
</evidence>
<feature type="domain" description="Chaperone DnaJ C-terminal" evidence="2">
    <location>
        <begin position="249"/>
        <end position="368"/>
    </location>
</feature>
<reference evidence="3 4" key="1">
    <citation type="submission" date="2024-02" db="EMBL/GenBank/DDBJ databases">
        <authorList>
            <person name="Chen Y."/>
            <person name="Shah S."/>
            <person name="Dougan E. K."/>
            <person name="Thang M."/>
            <person name="Chan C."/>
        </authorList>
    </citation>
    <scope>NUCLEOTIDE SEQUENCE [LARGE SCALE GENOMIC DNA]</scope>
</reference>
<dbReference type="InterPro" id="IPR008971">
    <property type="entry name" value="HSP40/DnaJ_pept-bd"/>
</dbReference>
<dbReference type="Proteomes" id="UP001642484">
    <property type="component" value="Unassembled WGS sequence"/>
</dbReference>
<protein>
    <recommendedName>
        <fullName evidence="2">Chaperone DnaJ C-terminal domain-containing protein</fullName>
    </recommendedName>
</protein>
<evidence type="ECO:0000256" key="1">
    <source>
        <dbReference type="SAM" id="MobiDB-lite"/>
    </source>
</evidence>
<dbReference type="EMBL" id="CAXAMN010027805">
    <property type="protein sequence ID" value="CAK9113126.1"/>
    <property type="molecule type" value="Genomic_DNA"/>
</dbReference>
<sequence>MAGELLIVVKNTFIDIEPEEKSLRWNRSWSCGDQRLPIDQTFASSTLCAPFGRDECSPDLEGLEGTEGASLGGSVEQTDTPGSADEAQENPTVGATLSLAKHNSGECSPCVFFASMYGCNSMTCEFCHLSHRDAGKRPRPRKQARDTYKEMLRGIFEKKQDPESRRKALQALAAEDTYVRALIIGQLDAESTCPDGAVSRAPVDVQRMHGYEDLKNVTEYFAAPRGSPVGARTTRNFEDTKKHMSRGLDRDARRKEKCKQEMAVIDAQIEKGMRDGESLTFPRMTDQRPGTIPGAMILTLKVAKHERFERRGDDLHMKTKVTLRESLLGWTKTIRHMDGHTIEIGTDSVTKPFQVIKVKGEGMPLRDAAHLFAAFSVQLTRRGTDQSNLTRS</sequence>
<dbReference type="CDD" id="cd10747">
    <property type="entry name" value="DnaJ_C"/>
    <property type="match status" value="1"/>
</dbReference>
<name>A0ABP0SL58_9DINO</name>
<evidence type="ECO:0000259" key="2">
    <source>
        <dbReference type="Pfam" id="PF01556"/>
    </source>
</evidence>
<keyword evidence="4" id="KW-1185">Reference proteome</keyword>
<dbReference type="SUPFAM" id="SSF49493">
    <property type="entry name" value="HSP40/DnaJ peptide-binding domain"/>
    <property type="match status" value="1"/>
</dbReference>
<dbReference type="Gene3D" id="2.60.260.20">
    <property type="entry name" value="Urease metallochaperone UreE, N-terminal domain"/>
    <property type="match status" value="2"/>
</dbReference>
<accession>A0ABP0SL58</accession>